<accession>I7LF59</accession>
<reference evidence="3 4" key="1">
    <citation type="submission" date="2012-06" db="EMBL/GenBank/DDBJ databases">
        <title>Draft genome sequence of Lactobacillus gigeriorum CRBIP 24.85T, isolated from chicken crop.</title>
        <authorList>
            <person name="Cousin S."/>
            <person name="Ma L."/>
            <person name="Creno S."/>
            <person name="Clermont D."/>
            <person name="Loux V."/>
            <person name="Bizet C."/>
            <person name="Bouchier C."/>
        </authorList>
    </citation>
    <scope>NUCLEOTIDE SEQUENCE [LARGE SCALE GENOMIC DNA]</scope>
    <source>
        <strain evidence="4">CRBIP 24.85T</strain>
    </source>
</reference>
<gene>
    <name evidence="3" type="ORF">BN52_07175</name>
</gene>
<comment type="caution">
    <text evidence="3">The sequence shown here is derived from an EMBL/GenBank/DDBJ whole genome shotgun (WGS) entry which is preliminary data.</text>
</comment>
<dbReference type="AlphaFoldDB" id="I7LF59"/>
<evidence type="ECO:0000313" key="4">
    <source>
        <dbReference type="Proteomes" id="UP000009326"/>
    </source>
</evidence>
<feature type="region of interest" description="Disordered" evidence="1">
    <location>
        <begin position="58"/>
        <end position="83"/>
    </location>
</feature>
<proteinExistence type="predicted"/>
<evidence type="ECO:0000313" key="3">
    <source>
        <dbReference type="EMBL" id="CCI86373.1"/>
    </source>
</evidence>
<feature type="domain" description="Mub B2-like" evidence="2">
    <location>
        <begin position="21"/>
        <end position="59"/>
    </location>
</feature>
<name>I7LF59_9LACO</name>
<evidence type="ECO:0000256" key="1">
    <source>
        <dbReference type="SAM" id="MobiDB-lite"/>
    </source>
</evidence>
<organism evidence="3 4">
    <name type="scientific">Lactobacillus gigeriorum DSM 23908 = CRBIP 24.85</name>
    <dbReference type="NCBI Taxonomy" id="1423751"/>
    <lineage>
        <taxon>Bacteria</taxon>
        <taxon>Bacillati</taxon>
        <taxon>Bacillota</taxon>
        <taxon>Bacilli</taxon>
        <taxon>Lactobacillales</taxon>
        <taxon>Lactobacillaceae</taxon>
        <taxon>Lactobacillus</taxon>
    </lineage>
</organism>
<dbReference type="Pfam" id="PF17966">
    <property type="entry name" value="Muc_B2"/>
    <property type="match status" value="1"/>
</dbReference>
<dbReference type="EMBL" id="CAKC01000017">
    <property type="protein sequence ID" value="CCI86373.1"/>
    <property type="molecule type" value="Genomic_DNA"/>
</dbReference>
<feature type="compositionally biased region" description="Basic and acidic residues" evidence="1">
    <location>
        <begin position="58"/>
        <end position="69"/>
    </location>
</feature>
<evidence type="ECO:0000259" key="2">
    <source>
        <dbReference type="Pfam" id="PF17966"/>
    </source>
</evidence>
<dbReference type="Gene3D" id="2.60.40.4300">
    <property type="match status" value="1"/>
</dbReference>
<dbReference type="InterPro" id="IPR041495">
    <property type="entry name" value="Mub_B2"/>
</dbReference>
<sequence>MMAFAILIMVLGPFKVEIIFFSKYEAPIIAGYKPNIVVVPEITVTPDSSNSQVEIRYTEVPKAEPKVPDTDPSPIIPDSQSNS</sequence>
<feature type="compositionally biased region" description="Low complexity" evidence="1">
    <location>
        <begin position="70"/>
        <end position="83"/>
    </location>
</feature>
<dbReference type="Proteomes" id="UP000009326">
    <property type="component" value="Unassembled WGS sequence"/>
</dbReference>
<protein>
    <recommendedName>
        <fullName evidence="2">Mub B2-like domain-containing protein</fullName>
    </recommendedName>
</protein>